<accession>A0ABT2CCY3</accession>
<comment type="caution">
    <text evidence="3">The sequence shown here is derived from an EMBL/GenBank/DDBJ whole genome shotgun (WGS) entry which is preliminary data.</text>
</comment>
<feature type="region of interest" description="Disordered" evidence="1">
    <location>
        <begin position="1"/>
        <end position="22"/>
    </location>
</feature>
<proteinExistence type="predicted"/>
<feature type="transmembrane region" description="Helical" evidence="2">
    <location>
        <begin position="89"/>
        <end position="105"/>
    </location>
</feature>
<protein>
    <recommendedName>
        <fullName evidence="5">Integral membrane protein</fullName>
    </recommendedName>
</protein>
<dbReference type="EMBL" id="JANUGQ010000003">
    <property type="protein sequence ID" value="MCS0635276.1"/>
    <property type="molecule type" value="Genomic_DNA"/>
</dbReference>
<evidence type="ECO:0000313" key="4">
    <source>
        <dbReference type="Proteomes" id="UP001431313"/>
    </source>
</evidence>
<keyword evidence="2" id="KW-0812">Transmembrane</keyword>
<name>A0ABT2CCY3_9ACTN</name>
<evidence type="ECO:0000256" key="2">
    <source>
        <dbReference type="SAM" id="Phobius"/>
    </source>
</evidence>
<feature type="transmembrane region" description="Helical" evidence="2">
    <location>
        <begin position="28"/>
        <end position="46"/>
    </location>
</feature>
<gene>
    <name evidence="3" type="ORF">NX801_06320</name>
</gene>
<keyword evidence="4" id="KW-1185">Reference proteome</keyword>
<evidence type="ECO:0000313" key="3">
    <source>
        <dbReference type="EMBL" id="MCS0635276.1"/>
    </source>
</evidence>
<feature type="transmembrane region" description="Helical" evidence="2">
    <location>
        <begin position="58"/>
        <end position="77"/>
    </location>
</feature>
<sequence length="138" mass="14458">MATHAPSAGRHRRALRPAPRTRPGGRNAVVLSLALAVFYGFYAQFIDRSGDGPVTGGQVVLGVASAVVFGALALTLVGVRHRLPRELRAAAYGALTGVALGWLYSLTRASVLSAVVLSVIVTLATTVAVFYVIYTHEA</sequence>
<evidence type="ECO:0008006" key="5">
    <source>
        <dbReference type="Google" id="ProtNLM"/>
    </source>
</evidence>
<dbReference type="Proteomes" id="UP001431313">
    <property type="component" value="Unassembled WGS sequence"/>
</dbReference>
<feature type="transmembrane region" description="Helical" evidence="2">
    <location>
        <begin position="111"/>
        <end position="134"/>
    </location>
</feature>
<organism evidence="3 4">
    <name type="scientific">Streptomyces pyxinae</name>
    <dbReference type="NCBI Taxonomy" id="2970734"/>
    <lineage>
        <taxon>Bacteria</taxon>
        <taxon>Bacillati</taxon>
        <taxon>Actinomycetota</taxon>
        <taxon>Actinomycetes</taxon>
        <taxon>Kitasatosporales</taxon>
        <taxon>Streptomycetaceae</taxon>
        <taxon>Streptomyces</taxon>
    </lineage>
</organism>
<keyword evidence="2" id="KW-1133">Transmembrane helix</keyword>
<reference evidence="3" key="1">
    <citation type="submission" date="2022-08" db="EMBL/GenBank/DDBJ databases">
        <authorList>
            <person name="Somphong A."/>
            <person name="Phongsopitanun W."/>
        </authorList>
    </citation>
    <scope>NUCLEOTIDE SEQUENCE</scope>
    <source>
        <strain evidence="3">LP05-1</strain>
    </source>
</reference>
<keyword evidence="2" id="KW-0472">Membrane</keyword>
<dbReference type="RefSeq" id="WP_258786038.1">
    <property type="nucleotide sequence ID" value="NZ_JANUGQ010000003.1"/>
</dbReference>
<evidence type="ECO:0000256" key="1">
    <source>
        <dbReference type="SAM" id="MobiDB-lite"/>
    </source>
</evidence>